<accession>A0A9R0JZZ4</accession>
<proteinExistence type="predicted"/>
<dbReference type="AlphaFoldDB" id="A0A9R0JZZ4"/>
<dbReference type="InterPro" id="IPR025322">
    <property type="entry name" value="PADRE_dom"/>
</dbReference>
<dbReference type="Proteomes" id="UP000813463">
    <property type="component" value="Chromosome 3"/>
</dbReference>
<organism evidence="1 2">
    <name type="scientific">Spinacia oleracea</name>
    <name type="common">Spinach</name>
    <dbReference type="NCBI Taxonomy" id="3562"/>
    <lineage>
        <taxon>Eukaryota</taxon>
        <taxon>Viridiplantae</taxon>
        <taxon>Streptophyta</taxon>
        <taxon>Embryophyta</taxon>
        <taxon>Tracheophyta</taxon>
        <taxon>Spermatophyta</taxon>
        <taxon>Magnoliopsida</taxon>
        <taxon>eudicotyledons</taxon>
        <taxon>Gunneridae</taxon>
        <taxon>Pentapetalae</taxon>
        <taxon>Caryophyllales</taxon>
        <taxon>Chenopodiaceae</taxon>
        <taxon>Chenopodioideae</taxon>
        <taxon>Anserineae</taxon>
        <taxon>Spinacia</taxon>
    </lineage>
</organism>
<evidence type="ECO:0000313" key="1">
    <source>
        <dbReference type="Proteomes" id="UP000813463"/>
    </source>
</evidence>
<dbReference type="PANTHER" id="PTHR33052">
    <property type="entry name" value="DUF4228 DOMAIN PROTEIN-RELATED"/>
    <property type="match status" value="1"/>
</dbReference>
<dbReference type="OrthoDB" id="771105at2759"/>
<sequence length="158" mass="17806">MGNTSCIITSNSKTKVLKWDGGLRVYSRPVKAAELMLNNPGQFVCPFSIVQIGNRVTGLLADDELEPHNLYFLLPMDLLYSVLTTDEVSYMSTKAQKAAKFGSLVKKFHLFAEFTMFPSEAKRSETDSKVNIKEPDTYKTVFGHRSWRPALETIFEAT</sequence>
<name>A0A9R0JZZ4_SPIOL</name>
<dbReference type="RefSeq" id="XP_021852758.1">
    <property type="nucleotide sequence ID" value="XM_021997066.2"/>
</dbReference>
<evidence type="ECO:0000313" key="2">
    <source>
        <dbReference type="RefSeq" id="XP_021852758.1"/>
    </source>
</evidence>
<dbReference type="GeneID" id="110792247"/>
<reference evidence="1" key="1">
    <citation type="journal article" date="2021" name="Nat. Commun.">
        <title>Genomic analyses provide insights into spinach domestication and the genetic basis of agronomic traits.</title>
        <authorList>
            <person name="Cai X."/>
            <person name="Sun X."/>
            <person name="Xu C."/>
            <person name="Sun H."/>
            <person name="Wang X."/>
            <person name="Ge C."/>
            <person name="Zhang Z."/>
            <person name="Wang Q."/>
            <person name="Fei Z."/>
            <person name="Jiao C."/>
            <person name="Wang Q."/>
        </authorList>
    </citation>
    <scope>NUCLEOTIDE SEQUENCE [LARGE SCALE GENOMIC DNA]</scope>
    <source>
        <strain evidence="1">cv. Varoflay</strain>
    </source>
</reference>
<reference evidence="2" key="2">
    <citation type="submission" date="2025-08" db="UniProtKB">
        <authorList>
            <consortium name="RefSeq"/>
        </authorList>
    </citation>
    <scope>IDENTIFICATION</scope>
    <source>
        <tissue evidence="2">Leaf</tissue>
    </source>
</reference>
<dbReference type="Pfam" id="PF14009">
    <property type="entry name" value="PADRE"/>
    <property type="match status" value="1"/>
</dbReference>
<keyword evidence="1" id="KW-1185">Reference proteome</keyword>
<gene>
    <name evidence="2" type="primary">LOC110792247</name>
</gene>
<dbReference type="KEGG" id="soe:110792247"/>
<protein>
    <submittedName>
        <fullName evidence="2">Uncharacterized protein</fullName>
    </submittedName>
</protein>